<accession>A0A7D9L1R2</accession>
<dbReference type="EMBL" id="CACRXK020011584">
    <property type="protein sequence ID" value="CAB4021721.1"/>
    <property type="molecule type" value="Genomic_DNA"/>
</dbReference>
<dbReference type="AlphaFoldDB" id="A0A7D9L1R2"/>
<organism evidence="1 2">
    <name type="scientific">Paramuricea clavata</name>
    <name type="common">Red gorgonian</name>
    <name type="synonym">Violescent sea-whip</name>
    <dbReference type="NCBI Taxonomy" id="317549"/>
    <lineage>
        <taxon>Eukaryota</taxon>
        <taxon>Metazoa</taxon>
        <taxon>Cnidaria</taxon>
        <taxon>Anthozoa</taxon>
        <taxon>Octocorallia</taxon>
        <taxon>Malacalcyonacea</taxon>
        <taxon>Plexauridae</taxon>
        <taxon>Paramuricea</taxon>
    </lineage>
</organism>
<reference evidence="1" key="1">
    <citation type="submission" date="2020-04" db="EMBL/GenBank/DDBJ databases">
        <authorList>
            <person name="Alioto T."/>
            <person name="Alioto T."/>
            <person name="Gomez Garrido J."/>
        </authorList>
    </citation>
    <scope>NUCLEOTIDE SEQUENCE</scope>
    <source>
        <strain evidence="1">A484AB</strain>
    </source>
</reference>
<evidence type="ECO:0000313" key="2">
    <source>
        <dbReference type="Proteomes" id="UP001152795"/>
    </source>
</evidence>
<evidence type="ECO:0000313" key="1">
    <source>
        <dbReference type="EMBL" id="CAB4021721.1"/>
    </source>
</evidence>
<keyword evidence="2" id="KW-1185">Reference proteome</keyword>
<proteinExistence type="predicted"/>
<sequence length="218" mass="24365">MCIHLKIIECHQIEKAVGDQFNLKKWQHTDGDVQISILHLNCHQGSSVDIAGEISSSFWNASEDVPLELSKEIEQAANKFDGTNACQFFSASFATLLVGNKPSVLQSLEGRARMKDSIESMIVTIAHKVNDFRDKSIPECLGGENVGILLFVDFKRQHLDQAINKVIIWIRERITHASKTASLQSLILMKPKESMPKDISAEYFLCDSDDDMLVVSMG</sequence>
<gene>
    <name evidence="1" type="ORF">PACLA_8A051720</name>
</gene>
<name>A0A7D9L1R2_PARCT</name>
<comment type="caution">
    <text evidence="1">The sequence shown here is derived from an EMBL/GenBank/DDBJ whole genome shotgun (WGS) entry which is preliminary data.</text>
</comment>
<dbReference type="Proteomes" id="UP001152795">
    <property type="component" value="Unassembled WGS sequence"/>
</dbReference>
<protein>
    <submittedName>
        <fullName evidence="1">Uncharacterized protein</fullName>
    </submittedName>
</protein>